<evidence type="ECO:0000313" key="3">
    <source>
        <dbReference type="Proteomes" id="UP000286908"/>
    </source>
</evidence>
<proteinExistence type="predicted"/>
<evidence type="ECO:0000259" key="1">
    <source>
        <dbReference type="Pfam" id="PF18668"/>
    </source>
</evidence>
<sequence length="619" mass="67607">MATIPTQNAVPSEAPRDLKFNSGKIDELVTSLEHEYKDRFGRCHMTIEGMRWVFDQLMERFKVDINQAIIAAGYIPMDSFQKGAEITQRNQILRDEVTGEYYRWDGDLPKSVPVGSTPESAGGVGMGAWVGIGDASLRSELSKSSGSSMVGHGDITVGEKLGQIDTEIDEFSLNSGFNKIGRFLNIDKLREYAPSNTGMIVYVASAYSETDDEHHYGGGYFQSFDNSASPVDDGGIVIVPASGDIAWRRINFTAYDMCFWGVKPDGKTDNSEAITRATGYAKNNRVILEAPRGNIHTSEAVPIYDNMGIKGQGKAESTVFYKTTNNKFKLKKDGNVVLEVDALCAFVPEKWDLLDSSMDSFCQRGIVERCMFRRLGLTTSNVAEIKPHYGIFLGKSASPYIREVGIEGALIGIKAMCAFSGIIESVGISQWNGHGYAGIDLSQDNNGIHYMSGTSMDMRLVQVRGFQFGFYISKLQYSTMLDCTAEEISPMHGEETSYAFYFKDPYCITMNGCATEYVTGGQIMVSSLPNAAFRPALKITGYLPIDQKNPKIPTPIFAVDGGGEVSMNVVIDASDLTRQPGLSNLLPPYVSGAGAKVIIIGCAGEDWQGKSGGVFNRLA</sequence>
<dbReference type="InterPro" id="IPR040775">
    <property type="entry name" value="Tail_spike_N"/>
</dbReference>
<dbReference type="Pfam" id="PF18668">
    <property type="entry name" value="Tail_spike_N"/>
    <property type="match status" value="1"/>
</dbReference>
<dbReference type="Gene3D" id="2.10.10.80">
    <property type="match status" value="1"/>
</dbReference>
<dbReference type="OrthoDB" id="6615244at2"/>
<dbReference type="InterPro" id="IPR012334">
    <property type="entry name" value="Pectin_lyas_fold"/>
</dbReference>
<protein>
    <recommendedName>
        <fullName evidence="1">Tail spike TSP1/Gp66 N-terminal domain-containing protein</fullName>
    </recommendedName>
</protein>
<gene>
    <name evidence="2" type="ORF">CKG00_01175</name>
</gene>
<dbReference type="InterPro" id="IPR011050">
    <property type="entry name" value="Pectin_lyase_fold/virulence"/>
</dbReference>
<name>A0A433ZSU3_MORMO</name>
<organism evidence="2 3">
    <name type="scientific">Morganella morganii</name>
    <name type="common">Proteus morganii</name>
    <dbReference type="NCBI Taxonomy" id="582"/>
    <lineage>
        <taxon>Bacteria</taxon>
        <taxon>Pseudomonadati</taxon>
        <taxon>Pseudomonadota</taxon>
        <taxon>Gammaproteobacteria</taxon>
        <taxon>Enterobacterales</taxon>
        <taxon>Morganellaceae</taxon>
        <taxon>Morganella</taxon>
    </lineage>
</organism>
<feature type="domain" description="Tail spike TSP1/Gp66 N-terminal" evidence="1">
    <location>
        <begin position="78"/>
        <end position="134"/>
    </location>
</feature>
<dbReference type="AlphaFoldDB" id="A0A433ZSU3"/>
<dbReference type="Gene3D" id="2.160.20.10">
    <property type="entry name" value="Single-stranded right-handed beta-helix, Pectin lyase-like"/>
    <property type="match status" value="1"/>
</dbReference>
<accession>A0A433ZSU3</accession>
<comment type="caution">
    <text evidence="2">The sequence shown here is derived from an EMBL/GenBank/DDBJ whole genome shotgun (WGS) entry which is preliminary data.</text>
</comment>
<dbReference type="EMBL" id="NRQY01000001">
    <property type="protein sequence ID" value="RUT65169.1"/>
    <property type="molecule type" value="Genomic_DNA"/>
</dbReference>
<evidence type="ECO:0000313" key="2">
    <source>
        <dbReference type="EMBL" id="RUT65169.1"/>
    </source>
</evidence>
<reference evidence="2 3" key="1">
    <citation type="submission" date="2017-08" db="EMBL/GenBank/DDBJ databases">
        <title>Draft genome sequence of pheromone producing symbiont Morganella morganii, of the female New Zealand grass grub Costelytra giveni.</title>
        <authorList>
            <person name="Laugraud A."/>
            <person name="Young S.D."/>
            <person name="Hurst M.H."/>
        </authorList>
    </citation>
    <scope>NUCLEOTIDE SEQUENCE [LARGE SCALE GENOMIC DNA]</scope>
    <source>
        <strain evidence="2 3">MMsCG</strain>
    </source>
</reference>
<dbReference type="SUPFAM" id="SSF51126">
    <property type="entry name" value="Pectin lyase-like"/>
    <property type="match status" value="1"/>
</dbReference>
<dbReference type="Proteomes" id="UP000286908">
    <property type="component" value="Unassembled WGS sequence"/>
</dbReference>